<feature type="compositionally biased region" description="Basic and acidic residues" evidence="1">
    <location>
        <begin position="184"/>
        <end position="196"/>
    </location>
</feature>
<sequence length="776" mass="87293">MSGMMQEQNLEKQIGKQMGCMAGFLHLFDCHHILTGKRLYSTTKRLPPSTAVDSSPKQEKSAGSSPALSRESKNPVVPVAEVRSPAAATELPPKSPLTLPVFELKEGSKSSWKFCKETARLSLDSRATTDAKGSLHPREIRTNASILSPVNTDNGAAGGHQHRSRSVIARLMGLEPLSNSSNPEPEKKVELRRSNSESRVQIDGKFFHFKPPNQAHSIVQDNAVFETPRHADPIRYSFKSKKTEQPKDLIREVNLSPWKTPTPRKGFFDSTDIFPEPKRTISIEGEIEKRLRMRGIDETSKDLETLKQILEALQLKGLLHSKKLSEQNQLSYRNFVYNESPLTKPSRSTPVYHINRRMGNNTSPLSYRNQARRNLNLAGREHNVGSPTRTTRNSSSPTRSESNGGVRRSNSPVKPRPLSVETHRRVKESPENRRVSPIQSPKLTTRRTGPDPTVTIQSPRNKKPITEIHQTEKITTIVVTEDESSSISESTVSTSLPTDKEMSKMEDYKEGKSLLERCDKLLNSIAEITTTDLQPSPVSVLDSSFYRDEPSPSPIATKRSINFKDQQGESEEDIWSPDISPIQSKCKVISEESDLFYISDILRASQFLPEDSDIFLLLEKQQYLNGKDTSKVSRLQRKLVFDTIGEILGRDRQLPPWKAVSWTNISIEQPSLEKIWSEFQTIREHECTGDLLDIICGVLKKDLARDTINGWEDCPVEMSEAVLDIERLVFKDLIGETIQDLATLVEGQTVSFSEDSIQFLLLKSKSPELCSINIFG</sequence>
<reference evidence="3" key="1">
    <citation type="submission" date="2023-05" db="EMBL/GenBank/DDBJ databases">
        <authorList>
            <person name="Huff M."/>
        </authorList>
    </citation>
    <scope>NUCLEOTIDE SEQUENCE</scope>
</reference>
<dbReference type="GO" id="GO:0051513">
    <property type="term" value="P:regulation of monopolar cell growth"/>
    <property type="evidence" value="ECO:0007669"/>
    <property type="project" value="InterPro"/>
</dbReference>
<dbReference type="EMBL" id="OU503044">
    <property type="protein sequence ID" value="CAI9768740.1"/>
    <property type="molecule type" value="Genomic_DNA"/>
</dbReference>
<feature type="compositionally biased region" description="Low complexity" evidence="1">
    <location>
        <begin position="485"/>
        <end position="495"/>
    </location>
</feature>
<feature type="compositionally biased region" description="Polar residues" evidence="1">
    <location>
        <begin position="358"/>
        <end position="373"/>
    </location>
</feature>
<feature type="region of interest" description="Disordered" evidence="1">
    <location>
        <begin position="45"/>
        <end position="77"/>
    </location>
</feature>
<feature type="domain" description="DUF4378" evidence="2">
    <location>
        <begin position="594"/>
        <end position="736"/>
    </location>
</feature>
<evidence type="ECO:0000259" key="2">
    <source>
        <dbReference type="Pfam" id="PF14309"/>
    </source>
</evidence>
<proteinExistence type="predicted"/>
<organism evidence="3 4">
    <name type="scientific">Fraxinus pennsylvanica</name>
    <dbReference type="NCBI Taxonomy" id="56036"/>
    <lineage>
        <taxon>Eukaryota</taxon>
        <taxon>Viridiplantae</taxon>
        <taxon>Streptophyta</taxon>
        <taxon>Embryophyta</taxon>
        <taxon>Tracheophyta</taxon>
        <taxon>Spermatophyta</taxon>
        <taxon>Magnoliopsida</taxon>
        <taxon>eudicotyledons</taxon>
        <taxon>Gunneridae</taxon>
        <taxon>Pentapetalae</taxon>
        <taxon>asterids</taxon>
        <taxon>lamiids</taxon>
        <taxon>Lamiales</taxon>
        <taxon>Oleaceae</taxon>
        <taxon>Oleeae</taxon>
        <taxon>Fraxinus</taxon>
    </lineage>
</organism>
<feature type="compositionally biased region" description="Polar residues" evidence="1">
    <location>
        <begin position="437"/>
        <end position="447"/>
    </location>
</feature>
<dbReference type="PANTHER" id="PTHR31680">
    <property type="entry name" value="LONGIFOLIA PROTEIN"/>
    <property type="match status" value="1"/>
</dbReference>
<feature type="compositionally biased region" description="Polar residues" evidence="1">
    <location>
        <begin position="51"/>
        <end position="67"/>
    </location>
</feature>
<evidence type="ECO:0000313" key="3">
    <source>
        <dbReference type="EMBL" id="CAI9768740.1"/>
    </source>
</evidence>
<feature type="compositionally biased region" description="Basic and acidic residues" evidence="1">
    <location>
        <begin position="421"/>
        <end position="434"/>
    </location>
</feature>
<dbReference type="Proteomes" id="UP000834106">
    <property type="component" value="Chromosome 9"/>
</dbReference>
<protein>
    <recommendedName>
        <fullName evidence="2">DUF4378 domain-containing protein</fullName>
    </recommendedName>
</protein>
<dbReference type="AlphaFoldDB" id="A0AAD1ZFP5"/>
<feature type="region of interest" description="Disordered" evidence="1">
    <location>
        <begin position="480"/>
        <end position="504"/>
    </location>
</feature>
<dbReference type="PANTHER" id="PTHR31680:SF12">
    <property type="entry name" value="OS11G0587300 PROTEIN"/>
    <property type="match status" value="1"/>
</dbReference>
<feature type="region of interest" description="Disordered" evidence="1">
    <location>
        <begin position="340"/>
        <end position="462"/>
    </location>
</feature>
<evidence type="ECO:0000313" key="4">
    <source>
        <dbReference type="Proteomes" id="UP000834106"/>
    </source>
</evidence>
<evidence type="ECO:0000256" key="1">
    <source>
        <dbReference type="SAM" id="MobiDB-lite"/>
    </source>
</evidence>
<name>A0AAD1ZFP5_9LAMI</name>
<feature type="region of interest" description="Disordered" evidence="1">
    <location>
        <begin position="173"/>
        <end position="196"/>
    </location>
</feature>
<feature type="compositionally biased region" description="Low complexity" evidence="1">
    <location>
        <begin position="386"/>
        <end position="403"/>
    </location>
</feature>
<feature type="compositionally biased region" description="Polar residues" evidence="1">
    <location>
        <begin position="340"/>
        <end position="349"/>
    </location>
</feature>
<dbReference type="Pfam" id="PF14309">
    <property type="entry name" value="DUF4378"/>
    <property type="match status" value="1"/>
</dbReference>
<accession>A0AAD1ZFP5</accession>
<keyword evidence="4" id="KW-1185">Reference proteome</keyword>
<dbReference type="InterPro" id="IPR025486">
    <property type="entry name" value="DUF4378"/>
</dbReference>
<gene>
    <name evidence="3" type="ORF">FPE_LOCUS16170</name>
</gene>
<dbReference type="InterPro" id="IPR033334">
    <property type="entry name" value="LNG1/2"/>
</dbReference>